<dbReference type="EMBL" id="OV121140">
    <property type="protein sequence ID" value="CAH0563675.1"/>
    <property type="molecule type" value="Genomic_DNA"/>
</dbReference>
<dbReference type="Proteomes" id="UP001154078">
    <property type="component" value="Chromosome 9"/>
</dbReference>
<feature type="compositionally biased region" description="Basic residues" evidence="1">
    <location>
        <begin position="291"/>
        <end position="319"/>
    </location>
</feature>
<feature type="compositionally biased region" description="Basic residues" evidence="1">
    <location>
        <begin position="223"/>
        <end position="237"/>
    </location>
</feature>
<sequence length="393" mass="47464">MGTNAVVSVLFCYFGLSYCNVFDSYHGDQAFLSYNRHKPRTFRDLMKADSTETLQIAVPSYLKPLSSIEYSDDHSVEKREYTTKDYASLEAFIEKQLPAYLTTKSDKHLVRENYRDINYYEKRHTKEPYQQKESKLVVKTLKPISNKNIDRNFEDEDFKSSDDYVEKENIRTYPNDGEQSQEEQPADVTHHHQQQPSSVEIQTNTHSDEIKRQNDAQHYSDHGKKHKEVHYHKHKHMHEHEHKQQHVHKHQAKHEHKQQHEHKHKHVHKQEHKHEHGHEHKNEHQHEHKNEHHHQHKAHHEHHHKNKHAHGHKHAHKHDHKQDHHHDHKHDQVHSHDHHASHGHHHGHDHKHDGHHEHDHHNEHKHEAKHGHKHGHKHHHEEKEEHEHKSHKH</sequence>
<organism evidence="3 4">
    <name type="scientific">Brassicogethes aeneus</name>
    <name type="common">Rape pollen beetle</name>
    <name type="synonym">Meligethes aeneus</name>
    <dbReference type="NCBI Taxonomy" id="1431903"/>
    <lineage>
        <taxon>Eukaryota</taxon>
        <taxon>Metazoa</taxon>
        <taxon>Ecdysozoa</taxon>
        <taxon>Arthropoda</taxon>
        <taxon>Hexapoda</taxon>
        <taxon>Insecta</taxon>
        <taxon>Pterygota</taxon>
        <taxon>Neoptera</taxon>
        <taxon>Endopterygota</taxon>
        <taxon>Coleoptera</taxon>
        <taxon>Polyphaga</taxon>
        <taxon>Cucujiformia</taxon>
        <taxon>Nitidulidae</taxon>
        <taxon>Meligethinae</taxon>
        <taxon>Brassicogethes</taxon>
    </lineage>
</organism>
<feature type="compositionally biased region" description="Polar residues" evidence="1">
    <location>
        <begin position="194"/>
        <end position="205"/>
    </location>
</feature>
<feature type="compositionally biased region" description="Basic and acidic residues" evidence="1">
    <location>
        <begin position="320"/>
        <end position="340"/>
    </location>
</feature>
<protein>
    <recommendedName>
        <fullName evidence="5">Histidine-rich glycoprotein-like</fullName>
    </recommendedName>
</protein>
<accession>A0A9P0BHS7</accession>
<dbReference type="InterPro" id="IPR002395">
    <property type="entry name" value="Kininogen"/>
</dbReference>
<name>A0A9P0BHS7_BRAAE</name>
<feature type="chain" id="PRO_5040300210" description="Histidine-rich glycoprotein-like" evidence="2">
    <location>
        <begin position="20"/>
        <end position="393"/>
    </location>
</feature>
<feature type="compositionally biased region" description="Basic and acidic residues" evidence="1">
    <location>
        <begin position="381"/>
        <end position="393"/>
    </location>
</feature>
<proteinExistence type="predicted"/>
<reference evidence="3" key="1">
    <citation type="submission" date="2021-12" db="EMBL/GenBank/DDBJ databases">
        <authorList>
            <person name="King R."/>
        </authorList>
    </citation>
    <scope>NUCLEOTIDE SEQUENCE</scope>
</reference>
<feature type="compositionally biased region" description="Basic residues" evidence="1">
    <location>
        <begin position="367"/>
        <end position="380"/>
    </location>
</feature>
<evidence type="ECO:0008006" key="5">
    <source>
        <dbReference type="Google" id="ProtNLM"/>
    </source>
</evidence>
<evidence type="ECO:0000256" key="2">
    <source>
        <dbReference type="SAM" id="SignalP"/>
    </source>
</evidence>
<feature type="compositionally biased region" description="Basic and acidic residues" evidence="1">
    <location>
        <begin position="272"/>
        <end position="290"/>
    </location>
</feature>
<keyword evidence="2" id="KW-0732">Signal</keyword>
<keyword evidence="4" id="KW-1185">Reference proteome</keyword>
<feature type="signal peptide" evidence="2">
    <location>
        <begin position="1"/>
        <end position="19"/>
    </location>
</feature>
<feature type="compositionally biased region" description="Basic and acidic residues" evidence="1">
    <location>
        <begin position="350"/>
        <end position="366"/>
    </location>
</feature>
<evidence type="ECO:0000313" key="3">
    <source>
        <dbReference type="EMBL" id="CAH0563675.1"/>
    </source>
</evidence>
<evidence type="ECO:0000313" key="4">
    <source>
        <dbReference type="Proteomes" id="UP001154078"/>
    </source>
</evidence>
<feature type="compositionally biased region" description="Basic residues" evidence="1">
    <location>
        <begin position="245"/>
        <end position="271"/>
    </location>
</feature>
<dbReference type="PRINTS" id="PR00334">
    <property type="entry name" value="KININOGEN"/>
</dbReference>
<feature type="compositionally biased region" description="Basic and acidic residues" evidence="1">
    <location>
        <begin position="206"/>
        <end position="222"/>
    </location>
</feature>
<evidence type="ECO:0000256" key="1">
    <source>
        <dbReference type="SAM" id="MobiDB-lite"/>
    </source>
</evidence>
<gene>
    <name evidence="3" type="ORF">MELIAE_LOCUS12435</name>
</gene>
<dbReference type="AlphaFoldDB" id="A0A9P0BHS7"/>
<feature type="region of interest" description="Disordered" evidence="1">
    <location>
        <begin position="171"/>
        <end position="393"/>
    </location>
</feature>